<organism evidence="2 3">
    <name type="scientific">Gimesia chilikensis</name>
    <dbReference type="NCBI Taxonomy" id="2605989"/>
    <lineage>
        <taxon>Bacteria</taxon>
        <taxon>Pseudomonadati</taxon>
        <taxon>Planctomycetota</taxon>
        <taxon>Planctomycetia</taxon>
        <taxon>Planctomycetales</taxon>
        <taxon>Planctomycetaceae</taxon>
        <taxon>Gimesia</taxon>
    </lineage>
</organism>
<proteinExistence type="predicted"/>
<evidence type="ECO:0000313" key="2">
    <source>
        <dbReference type="EMBL" id="QDT24599.1"/>
    </source>
</evidence>
<evidence type="ECO:0000256" key="1">
    <source>
        <dbReference type="SAM" id="SignalP"/>
    </source>
</evidence>
<dbReference type="EMBL" id="CP036266">
    <property type="protein sequence ID" value="QDT24599.1"/>
    <property type="molecule type" value="Genomic_DNA"/>
</dbReference>
<reference evidence="2 3" key="1">
    <citation type="submission" date="2019-02" db="EMBL/GenBank/DDBJ databases">
        <title>Deep-cultivation of Planctomycetes and their phenomic and genomic characterization uncovers novel biology.</title>
        <authorList>
            <person name="Wiegand S."/>
            <person name="Jogler M."/>
            <person name="Boedeker C."/>
            <person name="Pinto D."/>
            <person name="Vollmers J."/>
            <person name="Rivas-Marin E."/>
            <person name="Kohn T."/>
            <person name="Peeters S.H."/>
            <person name="Heuer A."/>
            <person name="Rast P."/>
            <person name="Oberbeckmann S."/>
            <person name="Bunk B."/>
            <person name="Jeske O."/>
            <person name="Meyerdierks A."/>
            <person name="Storesund J.E."/>
            <person name="Kallscheuer N."/>
            <person name="Luecker S."/>
            <person name="Lage O.M."/>
            <person name="Pohl T."/>
            <person name="Merkel B.J."/>
            <person name="Hornburger P."/>
            <person name="Mueller R.-W."/>
            <person name="Bruemmer F."/>
            <person name="Labrenz M."/>
            <person name="Spormann A.M."/>
            <person name="Op den Camp H."/>
            <person name="Overmann J."/>
            <person name="Amann R."/>
            <person name="Jetten M.S.M."/>
            <person name="Mascher T."/>
            <person name="Medema M.H."/>
            <person name="Devos D.P."/>
            <person name="Kaster A.-K."/>
            <person name="Ovreas L."/>
            <person name="Rohde M."/>
            <person name="Galperin M.Y."/>
            <person name="Jogler C."/>
        </authorList>
    </citation>
    <scope>NUCLEOTIDE SEQUENCE [LARGE SCALE GENOMIC DNA]</scope>
    <source>
        <strain evidence="2 3">HG66A1</strain>
    </source>
</reference>
<name>A0A517PYY7_9PLAN</name>
<keyword evidence="1" id="KW-0732">Signal</keyword>
<dbReference type="Proteomes" id="UP000320421">
    <property type="component" value="Chromosome"/>
</dbReference>
<feature type="chain" id="PRO_5022021552" evidence="1">
    <location>
        <begin position="36"/>
        <end position="275"/>
    </location>
</feature>
<feature type="signal peptide" evidence="1">
    <location>
        <begin position="1"/>
        <end position="35"/>
    </location>
</feature>
<keyword evidence="3" id="KW-1185">Reference proteome</keyword>
<gene>
    <name evidence="2" type="ORF">HG66A1_64330</name>
</gene>
<evidence type="ECO:0000313" key="3">
    <source>
        <dbReference type="Proteomes" id="UP000320421"/>
    </source>
</evidence>
<protein>
    <submittedName>
        <fullName evidence="2">Uncharacterized protein</fullName>
    </submittedName>
</protein>
<sequence precursor="true">MRLMSNMGKNYMHARYKYFTSLMLMLFCFCQRGMAADRHVLAAPYFLPGDAYFHTAISEKVLKQLSDDPDHPFEYGRINWQRQHAGYYSLSLGKQNRNLAKKIKAAYYSIRHNLVPLQLEVWGRSPNTVADHPLDRKTEFIEINRLSLFFVNENFDWKKNRFPLKYNEDWYKQLSNFGFPNGDYGALVSTPDAILESWRLSTSISPLSVELPEVPIIEKQAIKVPMVAKGRLKALMLIDTRYKKYFKRKDRQELFEITNEMITPYIAEEGMWKEI</sequence>
<accession>A0A517PYY7</accession>
<dbReference type="AlphaFoldDB" id="A0A517PYY7"/>